<reference evidence="3 5" key="1">
    <citation type="submission" date="2014-12" db="EMBL/GenBank/DDBJ databases">
        <title>Draft genome sequences of 29 type strains of Enterococci.</title>
        <authorList>
            <person name="Zhong Z."/>
            <person name="Sun Z."/>
            <person name="Liu W."/>
            <person name="Zhang W."/>
            <person name="Zhang H."/>
        </authorList>
    </citation>
    <scope>NUCLEOTIDE SEQUENCE [LARGE SCALE GENOMIC DNA]</scope>
    <source>
        <strain evidence="3 5">DSM 22801</strain>
    </source>
</reference>
<evidence type="ECO:0000313" key="4">
    <source>
        <dbReference type="Proteomes" id="UP000065511"/>
    </source>
</evidence>
<name>A0A0S3KAJ0_9ENTE</name>
<dbReference type="PANTHER" id="PTHR43031">
    <property type="entry name" value="FAD-DEPENDENT OXIDOREDUCTASE"/>
    <property type="match status" value="1"/>
</dbReference>
<dbReference type="Gene3D" id="3.40.250.10">
    <property type="entry name" value="Rhodanese-like domain"/>
    <property type="match status" value="1"/>
</dbReference>
<evidence type="ECO:0000259" key="1">
    <source>
        <dbReference type="PROSITE" id="PS50206"/>
    </source>
</evidence>
<dbReference type="KEGG" id="ess:ATZ33_08085"/>
<dbReference type="InterPro" id="IPR001763">
    <property type="entry name" value="Rhodanese-like_dom"/>
</dbReference>
<reference evidence="2 4" key="2">
    <citation type="submission" date="2015-12" db="EMBL/GenBank/DDBJ databases">
        <authorList>
            <person name="Lauer A."/>
            <person name="Humrighouse B."/>
            <person name="Loparev V."/>
            <person name="Shewmaker P.L."/>
            <person name="Whitney A.M."/>
            <person name="McLaughlin R.W."/>
        </authorList>
    </citation>
    <scope>NUCLEOTIDE SEQUENCE [LARGE SCALE GENOMIC DNA]</scope>
    <source>
        <strain evidence="2 4">LMG 23085</strain>
    </source>
</reference>
<dbReference type="Proteomes" id="UP000183039">
    <property type="component" value="Unassembled WGS sequence"/>
</dbReference>
<feature type="domain" description="Rhodanese" evidence="1">
    <location>
        <begin position="15"/>
        <end position="98"/>
    </location>
</feature>
<sequence>MYKSIMIDEFEQLEKRNELAIIDVREEDEYASGHIKGAKSLPLSTLQETAESLDKAQSYYIICQAGGRSQMASEYLASVGYDVTNVMGGMSAWRGAVVDGL</sequence>
<keyword evidence="4" id="KW-1185">Reference proteome</keyword>
<dbReference type="EMBL" id="JXLC01000018">
    <property type="protein sequence ID" value="OJG90725.1"/>
    <property type="molecule type" value="Genomic_DNA"/>
</dbReference>
<proteinExistence type="predicted"/>
<evidence type="ECO:0000313" key="5">
    <source>
        <dbReference type="Proteomes" id="UP000183039"/>
    </source>
</evidence>
<organism evidence="3 5">
    <name type="scientific">Enterococcus silesiacus</name>
    <dbReference type="NCBI Taxonomy" id="332949"/>
    <lineage>
        <taxon>Bacteria</taxon>
        <taxon>Bacillati</taxon>
        <taxon>Bacillota</taxon>
        <taxon>Bacilli</taxon>
        <taxon>Lactobacillales</taxon>
        <taxon>Enterococcaceae</taxon>
        <taxon>Enterococcus</taxon>
    </lineage>
</organism>
<dbReference type="SUPFAM" id="SSF52821">
    <property type="entry name" value="Rhodanese/Cell cycle control phosphatase"/>
    <property type="match status" value="1"/>
</dbReference>
<dbReference type="CDD" id="cd00158">
    <property type="entry name" value="RHOD"/>
    <property type="match status" value="1"/>
</dbReference>
<dbReference type="AlphaFoldDB" id="A0A0S3KAJ0"/>
<dbReference type="RefSeq" id="WP_071878374.1">
    <property type="nucleotide sequence ID" value="NZ_JXLC01000018.1"/>
</dbReference>
<dbReference type="PANTHER" id="PTHR43031:SF17">
    <property type="entry name" value="SULFURTRANSFERASE YTWF-RELATED"/>
    <property type="match status" value="1"/>
</dbReference>
<evidence type="ECO:0000313" key="3">
    <source>
        <dbReference type="EMBL" id="OJG90725.1"/>
    </source>
</evidence>
<dbReference type="InterPro" id="IPR050229">
    <property type="entry name" value="GlpE_sulfurtransferase"/>
</dbReference>
<dbReference type="Pfam" id="PF00581">
    <property type="entry name" value="Rhodanese"/>
    <property type="match status" value="1"/>
</dbReference>
<dbReference type="Proteomes" id="UP000065511">
    <property type="component" value="Chromosome"/>
</dbReference>
<accession>A0A0S3KAJ0</accession>
<protein>
    <recommendedName>
        <fullName evidence="1">Rhodanese domain-containing protein</fullName>
    </recommendedName>
</protein>
<evidence type="ECO:0000313" key="2">
    <source>
        <dbReference type="EMBL" id="ALS01328.1"/>
    </source>
</evidence>
<dbReference type="SMART" id="SM00450">
    <property type="entry name" value="RHOD"/>
    <property type="match status" value="1"/>
</dbReference>
<gene>
    <name evidence="2" type="ORF">ATZ33_08085</name>
    <name evidence="3" type="ORF">RV15_GL001076</name>
</gene>
<dbReference type="EMBL" id="CP013614">
    <property type="protein sequence ID" value="ALS01328.1"/>
    <property type="molecule type" value="Genomic_DNA"/>
</dbReference>
<dbReference type="InterPro" id="IPR036873">
    <property type="entry name" value="Rhodanese-like_dom_sf"/>
</dbReference>
<dbReference type="OrthoDB" id="9800872at2"/>
<dbReference type="PROSITE" id="PS50206">
    <property type="entry name" value="RHODANESE_3"/>
    <property type="match status" value="1"/>
</dbReference>